<dbReference type="PANTHER" id="PTHR43798">
    <property type="entry name" value="MONOACYLGLYCEROL LIPASE"/>
    <property type="match status" value="1"/>
</dbReference>
<reference evidence="3 4" key="1">
    <citation type="journal article" date="2020" name="Genomics">
        <title>Complete, high-quality genomes from long-read metagenomic sequencing of two wolf lichen thalli reveals enigmatic genome architecture.</title>
        <authorList>
            <person name="McKenzie S.K."/>
            <person name="Walston R.F."/>
            <person name="Allen J.L."/>
        </authorList>
    </citation>
    <scope>NUCLEOTIDE SEQUENCE [LARGE SCALE GENOMIC DNA]</scope>
    <source>
        <strain evidence="3">WasteWater1</strain>
    </source>
</reference>
<dbReference type="RefSeq" id="XP_037153084.1">
    <property type="nucleotide sequence ID" value="XM_037301450.1"/>
</dbReference>
<dbReference type="AlphaFoldDB" id="A0A8H6CIC1"/>
<organism evidence="3 4">
    <name type="scientific">Letharia lupina</name>
    <dbReference type="NCBI Taxonomy" id="560253"/>
    <lineage>
        <taxon>Eukaryota</taxon>
        <taxon>Fungi</taxon>
        <taxon>Dikarya</taxon>
        <taxon>Ascomycota</taxon>
        <taxon>Pezizomycotina</taxon>
        <taxon>Lecanoromycetes</taxon>
        <taxon>OSLEUM clade</taxon>
        <taxon>Lecanoromycetidae</taxon>
        <taxon>Lecanorales</taxon>
        <taxon>Lecanorineae</taxon>
        <taxon>Parmeliaceae</taxon>
        <taxon>Letharia</taxon>
    </lineage>
</organism>
<accession>A0A8H6CIC1</accession>
<dbReference type="PANTHER" id="PTHR43798:SF31">
    <property type="entry name" value="AB HYDROLASE SUPERFAMILY PROTEIN YCLE"/>
    <property type="match status" value="1"/>
</dbReference>
<keyword evidence="1" id="KW-0378">Hydrolase</keyword>
<dbReference type="SUPFAM" id="SSF53474">
    <property type="entry name" value="alpha/beta-Hydrolases"/>
    <property type="match status" value="1"/>
</dbReference>
<comment type="caution">
    <text evidence="3">The sequence shown here is derived from an EMBL/GenBank/DDBJ whole genome shotgun (WGS) entry which is preliminary data.</text>
</comment>
<sequence>MAEDVEKILPALENVTDFILAGHGMGAKIAQIVASGEPKGLIGLALINPVPASPWILSSPKMERLYGSCEAKTEALDFANGVLSAHPGSLTVSDLDKISAHAIKQDTALTIAWLREGSEGKEGDWSGAVDKIKVPAMAIAGKSDRLISVQTIKDEVYGKIYGCIMVEVEDAGHLLPLERPKKLLEELQAFVDACVDVRKNDGLRSGSLLYQGFCVARESNYNNFMRTQGLESR</sequence>
<dbReference type="EMBL" id="JACCJB010000009">
    <property type="protein sequence ID" value="KAF6224024.1"/>
    <property type="molecule type" value="Genomic_DNA"/>
</dbReference>
<protein>
    <recommendedName>
        <fullName evidence="2">AB hydrolase-1 domain-containing protein</fullName>
    </recommendedName>
</protein>
<dbReference type="GeneID" id="59338988"/>
<dbReference type="Pfam" id="PF12697">
    <property type="entry name" value="Abhydrolase_6"/>
    <property type="match status" value="1"/>
</dbReference>
<dbReference type="InterPro" id="IPR050266">
    <property type="entry name" value="AB_hydrolase_sf"/>
</dbReference>
<gene>
    <name evidence="3" type="ORF">HO133_010598</name>
</gene>
<evidence type="ECO:0000256" key="1">
    <source>
        <dbReference type="ARBA" id="ARBA00022801"/>
    </source>
</evidence>
<dbReference type="InterPro" id="IPR029058">
    <property type="entry name" value="AB_hydrolase_fold"/>
</dbReference>
<keyword evidence="4" id="KW-1185">Reference proteome</keyword>
<dbReference type="Gene3D" id="3.40.50.1820">
    <property type="entry name" value="alpha/beta hydrolase"/>
    <property type="match status" value="1"/>
</dbReference>
<evidence type="ECO:0000259" key="2">
    <source>
        <dbReference type="Pfam" id="PF12697"/>
    </source>
</evidence>
<evidence type="ECO:0000313" key="3">
    <source>
        <dbReference type="EMBL" id="KAF6224024.1"/>
    </source>
</evidence>
<proteinExistence type="predicted"/>
<name>A0A8H6CIC1_9LECA</name>
<feature type="domain" description="AB hydrolase-1" evidence="2">
    <location>
        <begin position="6"/>
        <end position="184"/>
    </location>
</feature>
<dbReference type="Proteomes" id="UP000593566">
    <property type="component" value="Unassembled WGS sequence"/>
</dbReference>
<dbReference type="GO" id="GO:0016020">
    <property type="term" value="C:membrane"/>
    <property type="evidence" value="ECO:0007669"/>
    <property type="project" value="TreeGrafter"/>
</dbReference>
<dbReference type="InterPro" id="IPR000073">
    <property type="entry name" value="AB_hydrolase_1"/>
</dbReference>
<dbReference type="GO" id="GO:0016787">
    <property type="term" value="F:hydrolase activity"/>
    <property type="evidence" value="ECO:0007669"/>
    <property type="project" value="UniProtKB-KW"/>
</dbReference>
<evidence type="ECO:0000313" key="4">
    <source>
        <dbReference type="Proteomes" id="UP000593566"/>
    </source>
</evidence>